<dbReference type="OrthoDB" id="4189658at2"/>
<gene>
    <name evidence="2" type="ORF">GA0074695_2453</name>
</gene>
<accession>A0A1C4WIM7</accession>
<dbReference type="AlphaFoldDB" id="A0A1C4WIM7"/>
<proteinExistence type="predicted"/>
<sequence length="148" mass="16100">MARDVSSVDAVLRFASALRELRGRLLADLFPVADVADLLAAVRSRGELPREGVTRSGIEYTVHGAGCRFISSDGREVDVDLVTDPLLGREVEAFDAWRIRWFLNEAADDGYSHEDIVAACTHLAGEGHLREVVEGRWFALPDAPGGPA</sequence>
<protein>
    <recommendedName>
        <fullName evidence="1">DUF6896 domain-containing protein</fullName>
    </recommendedName>
</protein>
<reference evidence="3" key="1">
    <citation type="submission" date="2016-06" db="EMBL/GenBank/DDBJ databases">
        <authorList>
            <person name="Varghese N."/>
            <person name="Submissions Spin"/>
        </authorList>
    </citation>
    <scope>NUCLEOTIDE SEQUENCE [LARGE SCALE GENOMIC DNA]</scope>
    <source>
        <strain evidence="3">DSM 43909</strain>
    </source>
</reference>
<dbReference type="Pfam" id="PF21837">
    <property type="entry name" value="DUF6896"/>
    <property type="match status" value="1"/>
</dbReference>
<dbReference type="Proteomes" id="UP000198242">
    <property type="component" value="Chromosome I"/>
</dbReference>
<evidence type="ECO:0000313" key="2">
    <source>
        <dbReference type="EMBL" id="SCE95731.1"/>
    </source>
</evidence>
<organism evidence="2 3">
    <name type="scientific">Micromonospora viridifaciens</name>
    <dbReference type="NCBI Taxonomy" id="1881"/>
    <lineage>
        <taxon>Bacteria</taxon>
        <taxon>Bacillati</taxon>
        <taxon>Actinomycetota</taxon>
        <taxon>Actinomycetes</taxon>
        <taxon>Micromonosporales</taxon>
        <taxon>Micromonosporaceae</taxon>
        <taxon>Micromonospora</taxon>
    </lineage>
</organism>
<keyword evidence="3" id="KW-1185">Reference proteome</keyword>
<evidence type="ECO:0000313" key="3">
    <source>
        <dbReference type="Proteomes" id="UP000198242"/>
    </source>
</evidence>
<dbReference type="RefSeq" id="WP_089006354.1">
    <property type="nucleotide sequence ID" value="NZ_LT607411.1"/>
</dbReference>
<dbReference type="InterPro" id="IPR054191">
    <property type="entry name" value="DUF6896"/>
</dbReference>
<dbReference type="EMBL" id="LT607411">
    <property type="protein sequence ID" value="SCE95731.1"/>
    <property type="molecule type" value="Genomic_DNA"/>
</dbReference>
<evidence type="ECO:0000259" key="1">
    <source>
        <dbReference type="Pfam" id="PF21837"/>
    </source>
</evidence>
<feature type="domain" description="DUF6896" evidence="1">
    <location>
        <begin position="11"/>
        <end position="132"/>
    </location>
</feature>
<name>A0A1C4WIM7_MICVI</name>